<dbReference type="RefSeq" id="WP_167995137.1">
    <property type="nucleotide sequence ID" value="NZ_JAATJL010000001.1"/>
</dbReference>
<name>A0A846RQH7_9MICC</name>
<keyword evidence="7" id="KW-1185">Reference proteome</keyword>
<dbReference type="PRINTS" id="PR00598">
    <property type="entry name" value="HTHMARR"/>
</dbReference>
<accession>A0A846RQH7</accession>
<dbReference type="PROSITE" id="PS50995">
    <property type="entry name" value="HTH_MARR_2"/>
    <property type="match status" value="1"/>
</dbReference>
<protein>
    <submittedName>
        <fullName evidence="6">DNA-binding MarR family transcriptional regulator</fullName>
    </submittedName>
</protein>
<organism evidence="6 7">
    <name type="scientific">Arthrobacter pigmenti</name>
    <dbReference type="NCBI Taxonomy" id="271432"/>
    <lineage>
        <taxon>Bacteria</taxon>
        <taxon>Bacillati</taxon>
        <taxon>Actinomycetota</taxon>
        <taxon>Actinomycetes</taxon>
        <taxon>Micrococcales</taxon>
        <taxon>Micrococcaceae</taxon>
        <taxon>Arthrobacter</taxon>
    </lineage>
</organism>
<keyword evidence="3" id="KW-0804">Transcription</keyword>
<dbReference type="GO" id="GO:0003677">
    <property type="term" value="F:DNA binding"/>
    <property type="evidence" value="ECO:0007669"/>
    <property type="project" value="UniProtKB-KW"/>
</dbReference>
<dbReference type="PROSITE" id="PS01117">
    <property type="entry name" value="HTH_MARR_1"/>
    <property type="match status" value="1"/>
</dbReference>
<dbReference type="Pfam" id="PF12802">
    <property type="entry name" value="MarR_2"/>
    <property type="match status" value="1"/>
</dbReference>
<dbReference type="GO" id="GO:0006950">
    <property type="term" value="P:response to stress"/>
    <property type="evidence" value="ECO:0007669"/>
    <property type="project" value="TreeGrafter"/>
</dbReference>
<dbReference type="InterPro" id="IPR023187">
    <property type="entry name" value="Tscrpt_reg_MarR-type_CS"/>
</dbReference>
<comment type="caution">
    <text evidence="6">The sequence shown here is derived from an EMBL/GenBank/DDBJ whole genome shotgun (WGS) entry which is preliminary data.</text>
</comment>
<evidence type="ECO:0000256" key="2">
    <source>
        <dbReference type="ARBA" id="ARBA00023125"/>
    </source>
</evidence>
<dbReference type="EMBL" id="JAATJL010000001">
    <property type="protein sequence ID" value="NJC23810.1"/>
    <property type="molecule type" value="Genomic_DNA"/>
</dbReference>
<dbReference type="SMART" id="SM00347">
    <property type="entry name" value="HTH_MARR"/>
    <property type="match status" value="1"/>
</dbReference>
<keyword evidence="2 6" id="KW-0238">DNA-binding</keyword>
<feature type="region of interest" description="Disordered" evidence="4">
    <location>
        <begin position="139"/>
        <end position="162"/>
    </location>
</feature>
<sequence>MPDLSAWSTGRLLTTAARLVEQSWNQRLAELDVTHAGFTALAVLAGHGPLRQAQLAELVHVQAQTIGKTLNRLETRGHIERTRGDDDRRSQTVRITDKGRETLEKGRDIERTLVSDEALLSPELRSHLRAAIEELAQPQRAANARGNLRAVEQPESYNPASS</sequence>
<evidence type="ECO:0000259" key="5">
    <source>
        <dbReference type="PROSITE" id="PS50995"/>
    </source>
</evidence>
<evidence type="ECO:0000313" key="7">
    <source>
        <dbReference type="Proteomes" id="UP000547458"/>
    </source>
</evidence>
<keyword evidence="1" id="KW-0805">Transcription regulation</keyword>
<proteinExistence type="predicted"/>
<dbReference type="GO" id="GO:0003700">
    <property type="term" value="F:DNA-binding transcription factor activity"/>
    <property type="evidence" value="ECO:0007669"/>
    <property type="project" value="InterPro"/>
</dbReference>
<evidence type="ECO:0000256" key="4">
    <source>
        <dbReference type="SAM" id="MobiDB-lite"/>
    </source>
</evidence>
<dbReference type="InterPro" id="IPR000835">
    <property type="entry name" value="HTH_MarR-typ"/>
</dbReference>
<evidence type="ECO:0000256" key="1">
    <source>
        <dbReference type="ARBA" id="ARBA00023015"/>
    </source>
</evidence>
<dbReference type="InterPro" id="IPR036390">
    <property type="entry name" value="WH_DNA-bd_sf"/>
</dbReference>
<dbReference type="InterPro" id="IPR036388">
    <property type="entry name" value="WH-like_DNA-bd_sf"/>
</dbReference>
<dbReference type="PANTHER" id="PTHR33164:SF94">
    <property type="entry name" value="TRANSCRIPTIONAL REGULATORY PROTEIN-RELATED"/>
    <property type="match status" value="1"/>
</dbReference>
<dbReference type="Gene3D" id="1.10.10.10">
    <property type="entry name" value="Winged helix-like DNA-binding domain superfamily/Winged helix DNA-binding domain"/>
    <property type="match status" value="1"/>
</dbReference>
<dbReference type="SUPFAM" id="SSF46785">
    <property type="entry name" value="Winged helix' DNA-binding domain"/>
    <property type="match status" value="1"/>
</dbReference>
<dbReference type="InterPro" id="IPR039422">
    <property type="entry name" value="MarR/SlyA-like"/>
</dbReference>
<evidence type="ECO:0000313" key="6">
    <source>
        <dbReference type="EMBL" id="NJC23810.1"/>
    </source>
</evidence>
<dbReference type="PANTHER" id="PTHR33164">
    <property type="entry name" value="TRANSCRIPTIONAL REGULATOR, MARR FAMILY"/>
    <property type="match status" value="1"/>
</dbReference>
<dbReference type="AlphaFoldDB" id="A0A846RQH7"/>
<dbReference type="Proteomes" id="UP000547458">
    <property type="component" value="Unassembled WGS sequence"/>
</dbReference>
<gene>
    <name evidence="6" type="ORF">BJ994_002886</name>
</gene>
<evidence type="ECO:0000256" key="3">
    <source>
        <dbReference type="ARBA" id="ARBA00023163"/>
    </source>
</evidence>
<reference evidence="6 7" key="1">
    <citation type="submission" date="2020-03" db="EMBL/GenBank/DDBJ databases">
        <title>Sequencing the genomes of 1000 actinobacteria strains.</title>
        <authorList>
            <person name="Klenk H.-P."/>
        </authorList>
    </citation>
    <scope>NUCLEOTIDE SEQUENCE [LARGE SCALE GENOMIC DNA]</scope>
    <source>
        <strain evidence="6 7">DSM 16403</strain>
    </source>
</reference>
<feature type="domain" description="HTH marR-type" evidence="5">
    <location>
        <begin position="6"/>
        <end position="137"/>
    </location>
</feature>